<evidence type="ECO:0000313" key="3">
    <source>
        <dbReference type="EMBL" id="MCL1635733.1"/>
    </source>
</evidence>
<accession>A0ABT0MLH0</accession>
<dbReference type="RefSeq" id="WP_249475536.1">
    <property type="nucleotide sequence ID" value="NZ_JAMBEP010000003.1"/>
</dbReference>
<proteinExistence type="predicted"/>
<evidence type="ECO:0000256" key="1">
    <source>
        <dbReference type="SAM" id="SignalP"/>
    </source>
</evidence>
<name>A0ABT0MLH0_9GAMM</name>
<dbReference type="PROSITE" id="PS51257">
    <property type="entry name" value="PROKAR_LIPOPROTEIN"/>
    <property type="match status" value="1"/>
</dbReference>
<dbReference type="InterPro" id="IPR009739">
    <property type="entry name" value="LprI-like_N"/>
</dbReference>
<reference evidence="3 4" key="1">
    <citation type="submission" date="2022-05" db="EMBL/GenBank/DDBJ databases">
        <title>Luteimonas sp. SX5, whole genome shotgun sequencing project.</title>
        <authorList>
            <person name="Zhao G."/>
            <person name="Shen L."/>
        </authorList>
    </citation>
    <scope>NUCLEOTIDE SEQUENCE [LARGE SCALE GENOMIC DNA]</scope>
    <source>
        <strain evidence="3 4">SX5</strain>
    </source>
</reference>
<protein>
    <submittedName>
        <fullName evidence="3">Lysozyme inhibitor LprI family protein</fullName>
    </submittedName>
</protein>
<gene>
    <name evidence="3" type="ORF">M2650_13975</name>
</gene>
<feature type="chain" id="PRO_5047214490" evidence="1">
    <location>
        <begin position="28"/>
        <end position="174"/>
    </location>
</feature>
<feature type="signal peptide" evidence="1">
    <location>
        <begin position="1"/>
        <end position="27"/>
    </location>
</feature>
<dbReference type="EMBL" id="JAMBEP010000003">
    <property type="protein sequence ID" value="MCL1635733.1"/>
    <property type="molecule type" value="Genomic_DNA"/>
</dbReference>
<comment type="caution">
    <text evidence="3">The sequence shown here is derived from an EMBL/GenBank/DDBJ whole genome shotgun (WGS) entry which is preliminary data.</text>
</comment>
<sequence>MTVMRNRMCSLLALTLLASACKPTVEATAETTKSQLANARREQEHSLAADQVNPAQDSNLEAHAGIRSSYFDCLMRHESEALEIGYCISEEKEHQDKRLNDYYKELSKMLTTDQREQLIASQRAWLVFYGKEGQLQSAIYNSDQVSNLQVGENKLFMLCKRANQLKDYLDFVRD</sequence>
<feature type="domain" description="Lysozyme inhibitor LprI-like N-terminal" evidence="2">
    <location>
        <begin position="78"/>
        <end position="165"/>
    </location>
</feature>
<keyword evidence="1" id="KW-0732">Signal</keyword>
<evidence type="ECO:0000259" key="2">
    <source>
        <dbReference type="Pfam" id="PF07007"/>
    </source>
</evidence>
<dbReference type="Proteomes" id="UP001431217">
    <property type="component" value="Unassembled WGS sequence"/>
</dbReference>
<evidence type="ECO:0000313" key="4">
    <source>
        <dbReference type="Proteomes" id="UP001431217"/>
    </source>
</evidence>
<dbReference type="Pfam" id="PF07007">
    <property type="entry name" value="LprI"/>
    <property type="match status" value="1"/>
</dbReference>
<organism evidence="3 4">
    <name type="scientific">Luteimonas galliterrae</name>
    <dbReference type="NCBI Taxonomy" id="2940486"/>
    <lineage>
        <taxon>Bacteria</taxon>
        <taxon>Pseudomonadati</taxon>
        <taxon>Pseudomonadota</taxon>
        <taxon>Gammaproteobacteria</taxon>
        <taxon>Lysobacterales</taxon>
        <taxon>Lysobacteraceae</taxon>
        <taxon>Luteimonas</taxon>
    </lineage>
</organism>
<dbReference type="Gene3D" id="1.20.1270.180">
    <property type="match status" value="1"/>
</dbReference>
<keyword evidence="4" id="KW-1185">Reference proteome</keyword>